<evidence type="ECO:0000256" key="1">
    <source>
        <dbReference type="ARBA" id="ARBA00005417"/>
    </source>
</evidence>
<dbReference type="InterPro" id="IPR027417">
    <property type="entry name" value="P-loop_NTPase"/>
</dbReference>
<evidence type="ECO:0000313" key="4">
    <source>
        <dbReference type="Proteomes" id="UP000249248"/>
    </source>
</evidence>
<gene>
    <name evidence="3" type="ORF">DNU06_06070</name>
</gene>
<comment type="caution">
    <text evidence="3">The sequence shown here is derived from an EMBL/GenBank/DDBJ whole genome shotgun (WGS) entry which is preliminary data.</text>
</comment>
<dbReference type="GO" id="GO:0022857">
    <property type="term" value="F:transmembrane transporter activity"/>
    <property type="evidence" value="ECO:0007669"/>
    <property type="project" value="TreeGrafter"/>
</dbReference>
<accession>A0A2W1NTV5</accession>
<dbReference type="InterPro" id="IPR003439">
    <property type="entry name" value="ABC_transporter-like_ATP-bd"/>
</dbReference>
<dbReference type="PANTHER" id="PTHR24220:SF689">
    <property type="entry name" value="LIPOPROTEIN-RELEASING SYSTEM ATP-BINDING PROTEIN LOLD"/>
    <property type="match status" value="1"/>
</dbReference>
<feature type="domain" description="ABC transporter" evidence="2">
    <location>
        <begin position="3"/>
        <end position="213"/>
    </location>
</feature>
<dbReference type="InterPro" id="IPR015854">
    <property type="entry name" value="ABC_transpr_LolD-like"/>
</dbReference>
<dbReference type="GO" id="GO:0005524">
    <property type="term" value="F:ATP binding"/>
    <property type="evidence" value="ECO:0007669"/>
    <property type="project" value="InterPro"/>
</dbReference>
<keyword evidence="4" id="KW-1185">Reference proteome</keyword>
<sequence length="213" mass="23704">MNIFLKNIVPAPLIGKVFEEHSIWNHACCFNAGEYYLIEAQSGEGKSSLMAFLYGLRFDYSGVIMLDDVSIQSLSLSNWIAYRQSKIAAVFQTLSLFDGLTLMENIQVKNELTAFKTEKEVDEMLGTLGVLAHKNQKVGTLSMGQKQRVAIVRALCQPFEWILLDEPFSHLDQINTGLALQLILDACAAQNAGLILTSLGDELEAYPLKTLRL</sequence>
<evidence type="ECO:0000259" key="2">
    <source>
        <dbReference type="PROSITE" id="PS50893"/>
    </source>
</evidence>
<dbReference type="Gene3D" id="3.40.50.300">
    <property type="entry name" value="P-loop containing nucleotide triphosphate hydrolases"/>
    <property type="match status" value="1"/>
</dbReference>
<dbReference type="SUPFAM" id="SSF52540">
    <property type="entry name" value="P-loop containing nucleoside triphosphate hydrolases"/>
    <property type="match status" value="1"/>
</dbReference>
<evidence type="ECO:0000313" key="3">
    <source>
        <dbReference type="EMBL" id="PZE18178.1"/>
    </source>
</evidence>
<protein>
    <recommendedName>
        <fullName evidence="2">ABC transporter domain-containing protein</fullName>
    </recommendedName>
</protein>
<dbReference type="Proteomes" id="UP000249248">
    <property type="component" value="Unassembled WGS sequence"/>
</dbReference>
<comment type="similarity">
    <text evidence="1">Belongs to the ABC transporter superfamily.</text>
</comment>
<dbReference type="Pfam" id="PF00005">
    <property type="entry name" value="ABC_tran"/>
    <property type="match status" value="1"/>
</dbReference>
<dbReference type="RefSeq" id="WP_111062331.1">
    <property type="nucleotide sequence ID" value="NZ_JBHUCU010000002.1"/>
</dbReference>
<proteinExistence type="inferred from homology"/>
<dbReference type="EMBL" id="QKSB01000002">
    <property type="protein sequence ID" value="PZE18178.1"/>
    <property type="molecule type" value="Genomic_DNA"/>
</dbReference>
<name>A0A2W1NTV5_9FLAO</name>
<organism evidence="3 4">
    <name type="scientific">Putridiphycobacter roseus</name>
    <dbReference type="NCBI Taxonomy" id="2219161"/>
    <lineage>
        <taxon>Bacteria</taxon>
        <taxon>Pseudomonadati</taxon>
        <taxon>Bacteroidota</taxon>
        <taxon>Flavobacteriia</taxon>
        <taxon>Flavobacteriales</taxon>
        <taxon>Crocinitomicaceae</taxon>
        <taxon>Putridiphycobacter</taxon>
    </lineage>
</organism>
<reference evidence="3 4" key="1">
    <citation type="submission" date="2018-06" db="EMBL/GenBank/DDBJ databases">
        <title>The draft genome sequence of Crocinitomix sp. SM1701.</title>
        <authorList>
            <person name="Zhang X."/>
        </authorList>
    </citation>
    <scope>NUCLEOTIDE SEQUENCE [LARGE SCALE GENOMIC DNA]</scope>
    <source>
        <strain evidence="3 4">SM1701</strain>
    </source>
</reference>
<dbReference type="GO" id="GO:0005886">
    <property type="term" value="C:plasma membrane"/>
    <property type="evidence" value="ECO:0007669"/>
    <property type="project" value="TreeGrafter"/>
</dbReference>
<dbReference type="AlphaFoldDB" id="A0A2W1NTV5"/>
<dbReference type="PROSITE" id="PS50893">
    <property type="entry name" value="ABC_TRANSPORTER_2"/>
    <property type="match status" value="1"/>
</dbReference>
<dbReference type="PANTHER" id="PTHR24220">
    <property type="entry name" value="IMPORT ATP-BINDING PROTEIN"/>
    <property type="match status" value="1"/>
</dbReference>
<dbReference type="OrthoDB" id="1098100at2"/>
<dbReference type="GO" id="GO:0016887">
    <property type="term" value="F:ATP hydrolysis activity"/>
    <property type="evidence" value="ECO:0007669"/>
    <property type="project" value="InterPro"/>
</dbReference>